<dbReference type="Proteomes" id="UP001281761">
    <property type="component" value="Unassembled WGS sequence"/>
</dbReference>
<protein>
    <submittedName>
        <fullName evidence="1">Uncharacterized protein</fullName>
    </submittedName>
</protein>
<proteinExistence type="predicted"/>
<reference evidence="1 2" key="1">
    <citation type="journal article" date="2022" name="bioRxiv">
        <title>Genomics of Preaxostyla Flagellates Illuminates Evolutionary Transitions and the Path Towards Mitochondrial Loss.</title>
        <authorList>
            <person name="Novak L.V.F."/>
            <person name="Treitli S.C."/>
            <person name="Pyrih J."/>
            <person name="Halakuc P."/>
            <person name="Pipaliya S.V."/>
            <person name="Vacek V."/>
            <person name="Brzon O."/>
            <person name="Soukal P."/>
            <person name="Eme L."/>
            <person name="Dacks J.B."/>
            <person name="Karnkowska A."/>
            <person name="Elias M."/>
            <person name="Hampl V."/>
        </authorList>
    </citation>
    <scope>NUCLEOTIDE SEQUENCE [LARGE SCALE GENOMIC DNA]</scope>
    <source>
        <strain evidence="1">NAU3</strain>
        <tissue evidence="1">Gut</tissue>
    </source>
</reference>
<accession>A0ABQ9Y0L8</accession>
<organism evidence="1 2">
    <name type="scientific">Blattamonas nauphoetae</name>
    <dbReference type="NCBI Taxonomy" id="2049346"/>
    <lineage>
        <taxon>Eukaryota</taxon>
        <taxon>Metamonada</taxon>
        <taxon>Preaxostyla</taxon>
        <taxon>Oxymonadida</taxon>
        <taxon>Blattamonas</taxon>
    </lineage>
</organism>
<name>A0ABQ9Y0L8_9EUKA</name>
<dbReference type="EMBL" id="JARBJD010000047">
    <property type="protein sequence ID" value="KAK2957282.1"/>
    <property type="molecule type" value="Genomic_DNA"/>
</dbReference>
<gene>
    <name evidence="1" type="ORF">BLNAU_7660</name>
</gene>
<evidence type="ECO:0000313" key="1">
    <source>
        <dbReference type="EMBL" id="KAK2957282.1"/>
    </source>
</evidence>
<evidence type="ECO:0000313" key="2">
    <source>
        <dbReference type="Proteomes" id="UP001281761"/>
    </source>
</evidence>
<sequence>MGVQRLQESGCSHGDTGRAEPSLGIIDDSHHFSVVLVHSLLIFPSQIGASTISTLTQDCACLHWMIPNKNTFDDDCVVGQLKTSKGDNMCNITLKNWTWTYDQAGKAGVKTAIQRTRSITDQPLVQPKVMTHVMYSIGLCLSMFLQLTHSLRLFSVFGAFPARHSCLLLFWSSSSSFGVNTTAGVILNATNPRWWSDAHSDYYMDDDGTVSNVSLSVLHNDHMGIITDAVAIARILDIIVPETAAEMDYENLLNPSDDVYPSLLTHHTLILLFFPFCTYKEFHPFLLNIGPTWCVEYSGETYRIVILDAPLDLCRIICVKGMIDLSSTIQEKSRHELYPHRSIIPKNSDADGRIMSEREFFRNVDENTTLSFEGNREYTTCLMPSCKLNTCLMKSIKAELSDF</sequence>
<comment type="caution">
    <text evidence="1">The sequence shown here is derived from an EMBL/GenBank/DDBJ whole genome shotgun (WGS) entry which is preliminary data.</text>
</comment>
<keyword evidence="2" id="KW-1185">Reference proteome</keyword>